<dbReference type="RefSeq" id="WP_139229851.1">
    <property type="nucleotide sequence ID" value="NZ_FOYO01000001.1"/>
</dbReference>
<dbReference type="InterPro" id="IPR024079">
    <property type="entry name" value="MetalloPept_cat_dom_sf"/>
</dbReference>
<dbReference type="STRING" id="670154.SAMN04488002_3168"/>
<gene>
    <name evidence="2" type="ORF">SAMN04488002_3168</name>
</gene>
<dbReference type="Proteomes" id="UP000199658">
    <property type="component" value="Unassembled WGS sequence"/>
</dbReference>
<feature type="region of interest" description="Disordered" evidence="1">
    <location>
        <begin position="1"/>
        <end position="24"/>
    </location>
</feature>
<sequence>MCGCTGIGQTTPSGAGPAVPGSPPSGTSGGAALCCACPADRRISTNGNTNYVPTTFRSSSYSRLNKAHIAIVRTATAGSVTITKTFSLSAANGANTTTHIATATTAITDAMAAWEAAAASYKVRIEQPGCSPQDLTIKYVASITTSNADVSVSVDNTPAPTPSSNVAHGTRMTLYLNGTGNVSWTMIHEVGHTFGLSDEYTYNRPAATPAPSLNYKGASDPNQTVTLSTSRIPPRPATSFAFDNATVMGINGNTTYPKYLFHWISIEVDALLRSEGIIAVVKVV</sequence>
<keyword evidence="3" id="KW-1185">Reference proteome</keyword>
<evidence type="ECO:0000313" key="3">
    <source>
        <dbReference type="Proteomes" id="UP000199658"/>
    </source>
</evidence>
<feature type="compositionally biased region" description="Low complexity" evidence="1">
    <location>
        <begin position="10"/>
        <end position="24"/>
    </location>
</feature>
<evidence type="ECO:0000256" key="1">
    <source>
        <dbReference type="SAM" id="MobiDB-lite"/>
    </source>
</evidence>
<name>A0A1I6HMF3_9RHOB</name>
<dbReference type="GO" id="GO:0008237">
    <property type="term" value="F:metallopeptidase activity"/>
    <property type="evidence" value="ECO:0007669"/>
    <property type="project" value="InterPro"/>
</dbReference>
<reference evidence="3" key="1">
    <citation type="submission" date="2016-10" db="EMBL/GenBank/DDBJ databases">
        <authorList>
            <person name="Varghese N."/>
            <person name="Submissions S."/>
        </authorList>
    </citation>
    <scope>NUCLEOTIDE SEQUENCE [LARGE SCALE GENOMIC DNA]</scope>
    <source>
        <strain evidence="3">DSM 26921</strain>
    </source>
</reference>
<dbReference type="EMBL" id="FOYO01000001">
    <property type="protein sequence ID" value="SFR55653.1"/>
    <property type="molecule type" value="Genomic_DNA"/>
</dbReference>
<evidence type="ECO:0000313" key="2">
    <source>
        <dbReference type="EMBL" id="SFR55653.1"/>
    </source>
</evidence>
<dbReference type="OrthoDB" id="7822577at2"/>
<organism evidence="2 3">
    <name type="scientific">Litoreibacter janthinus</name>
    <dbReference type="NCBI Taxonomy" id="670154"/>
    <lineage>
        <taxon>Bacteria</taxon>
        <taxon>Pseudomonadati</taxon>
        <taxon>Pseudomonadota</taxon>
        <taxon>Alphaproteobacteria</taxon>
        <taxon>Rhodobacterales</taxon>
        <taxon>Roseobacteraceae</taxon>
        <taxon>Litoreibacter</taxon>
    </lineage>
</organism>
<proteinExistence type="predicted"/>
<dbReference type="AlphaFoldDB" id="A0A1I6HMF3"/>
<dbReference type="SUPFAM" id="SSF55486">
    <property type="entry name" value="Metalloproteases ('zincins'), catalytic domain"/>
    <property type="match status" value="1"/>
</dbReference>
<protein>
    <submittedName>
        <fullName evidence="2">Uncharacterized protein</fullName>
    </submittedName>
</protein>
<accession>A0A1I6HMF3</accession>
<dbReference type="Gene3D" id="3.40.390.10">
    <property type="entry name" value="Collagenase (Catalytic Domain)"/>
    <property type="match status" value="1"/>
</dbReference>